<gene>
    <name evidence="6" type="ORF">GGR35_000953</name>
</gene>
<evidence type="ECO:0000256" key="2">
    <source>
        <dbReference type="ARBA" id="ARBA00023002"/>
    </source>
</evidence>
<evidence type="ECO:0000313" key="6">
    <source>
        <dbReference type="EMBL" id="MBB3968367.1"/>
    </source>
</evidence>
<dbReference type="PANTHER" id="PTHR10173">
    <property type="entry name" value="METHIONINE SULFOXIDE REDUCTASE"/>
    <property type="match status" value="1"/>
</dbReference>
<dbReference type="Gene3D" id="2.170.150.20">
    <property type="entry name" value="Peptide methionine sulfoxide reductase"/>
    <property type="match status" value="1"/>
</dbReference>
<dbReference type="InterPro" id="IPR011057">
    <property type="entry name" value="Mss4-like_sf"/>
</dbReference>
<dbReference type="NCBIfam" id="TIGR00357">
    <property type="entry name" value="peptide-methionine (R)-S-oxide reductase MsrB"/>
    <property type="match status" value="1"/>
</dbReference>
<dbReference type="InterPro" id="IPR002579">
    <property type="entry name" value="Met_Sox_Rdtase_MsrB_dom"/>
</dbReference>
<name>A0ABR6I5R5_9SPHI</name>
<dbReference type="Pfam" id="PF01641">
    <property type="entry name" value="SelR"/>
    <property type="match status" value="1"/>
</dbReference>
<evidence type="ECO:0000259" key="5">
    <source>
        <dbReference type="PROSITE" id="PS51790"/>
    </source>
</evidence>
<dbReference type="SUPFAM" id="SSF51316">
    <property type="entry name" value="Mss4-like"/>
    <property type="match status" value="1"/>
</dbReference>
<dbReference type="Proteomes" id="UP000583101">
    <property type="component" value="Unassembled WGS sequence"/>
</dbReference>
<feature type="chain" id="PRO_5046660399" description="peptide-methionine (R)-S-oxide reductase" evidence="4">
    <location>
        <begin position="20"/>
        <end position="163"/>
    </location>
</feature>
<dbReference type="InterPro" id="IPR028427">
    <property type="entry name" value="Met_Sox_Rdtase_MsrB"/>
</dbReference>
<dbReference type="PANTHER" id="PTHR10173:SF52">
    <property type="entry name" value="METHIONINE-R-SULFOXIDE REDUCTASE B1"/>
    <property type="match status" value="1"/>
</dbReference>
<reference evidence="6 7" key="1">
    <citation type="submission" date="2020-08" db="EMBL/GenBank/DDBJ databases">
        <title>Genomic Encyclopedia of Type Strains, Phase IV (KMG-IV): sequencing the most valuable type-strain genomes for metagenomic binning, comparative biology and taxonomic classification.</title>
        <authorList>
            <person name="Goeker M."/>
        </authorList>
    </citation>
    <scope>NUCLEOTIDE SEQUENCE [LARGE SCALE GENOMIC DNA]</scope>
    <source>
        <strain evidence="6 7">DSM 100995</strain>
    </source>
</reference>
<feature type="signal peptide" evidence="4">
    <location>
        <begin position="1"/>
        <end position="19"/>
    </location>
</feature>
<evidence type="ECO:0000313" key="7">
    <source>
        <dbReference type="Proteomes" id="UP000583101"/>
    </source>
</evidence>
<dbReference type="EC" id="1.8.4.12" evidence="1"/>
<dbReference type="EMBL" id="JACIEG010000001">
    <property type="protein sequence ID" value="MBB3968367.1"/>
    <property type="molecule type" value="Genomic_DNA"/>
</dbReference>
<keyword evidence="7" id="KW-1185">Reference proteome</keyword>
<keyword evidence="2" id="KW-0560">Oxidoreductase</keyword>
<evidence type="ECO:0000256" key="3">
    <source>
        <dbReference type="ARBA" id="ARBA00048488"/>
    </source>
</evidence>
<keyword evidence="4" id="KW-0732">Signal</keyword>
<sequence>MMKRSILAILIISIFAAWGCDNSNGQTKATQQKRRLDKPAAEWKQKLTANQYEIMVNRGTEPPYKNAYYNNHQKGVYVSAATGEVLFSSDDKFDSGTGWPSFVKAVDPNKVEIVRDNSFGMTRDEVVEKSTGLHLGHVFDDGPADRGGKRYCMNSGALIFVKK</sequence>
<evidence type="ECO:0000256" key="1">
    <source>
        <dbReference type="ARBA" id="ARBA00012499"/>
    </source>
</evidence>
<dbReference type="PROSITE" id="PS51790">
    <property type="entry name" value="MSRB"/>
    <property type="match status" value="1"/>
</dbReference>
<protein>
    <recommendedName>
        <fullName evidence="1">peptide-methionine (R)-S-oxide reductase</fullName>
        <ecNumber evidence="1">1.8.4.12</ecNumber>
    </recommendedName>
</protein>
<accession>A0ABR6I5R5</accession>
<organism evidence="6 7">
    <name type="scientific">Mucilaginibacter phyllosphaerae</name>
    <dbReference type="NCBI Taxonomy" id="1812349"/>
    <lineage>
        <taxon>Bacteria</taxon>
        <taxon>Pseudomonadati</taxon>
        <taxon>Bacteroidota</taxon>
        <taxon>Sphingobacteriia</taxon>
        <taxon>Sphingobacteriales</taxon>
        <taxon>Sphingobacteriaceae</taxon>
        <taxon>Mucilaginibacter</taxon>
    </lineage>
</organism>
<dbReference type="RefSeq" id="WP_229704583.1">
    <property type="nucleotide sequence ID" value="NZ_BMCZ01000001.1"/>
</dbReference>
<evidence type="ECO:0000256" key="4">
    <source>
        <dbReference type="SAM" id="SignalP"/>
    </source>
</evidence>
<feature type="domain" description="MsrB" evidence="5">
    <location>
        <begin position="40"/>
        <end position="163"/>
    </location>
</feature>
<comment type="catalytic activity">
    <reaction evidence="3">
        <text>L-methionyl-[protein] + [thioredoxin]-disulfide + H2O = L-methionyl-(R)-S-oxide-[protein] + [thioredoxin]-dithiol</text>
        <dbReference type="Rhea" id="RHEA:24164"/>
        <dbReference type="Rhea" id="RHEA-COMP:10698"/>
        <dbReference type="Rhea" id="RHEA-COMP:10700"/>
        <dbReference type="Rhea" id="RHEA-COMP:12313"/>
        <dbReference type="Rhea" id="RHEA-COMP:12314"/>
        <dbReference type="ChEBI" id="CHEBI:15377"/>
        <dbReference type="ChEBI" id="CHEBI:16044"/>
        <dbReference type="ChEBI" id="CHEBI:29950"/>
        <dbReference type="ChEBI" id="CHEBI:45764"/>
        <dbReference type="ChEBI" id="CHEBI:50058"/>
        <dbReference type="EC" id="1.8.4.12"/>
    </reaction>
</comment>
<comment type="caution">
    <text evidence="6">The sequence shown here is derived from an EMBL/GenBank/DDBJ whole genome shotgun (WGS) entry which is preliminary data.</text>
</comment>
<proteinExistence type="predicted"/>